<proteinExistence type="predicted"/>
<accession>A0A383BZD2</accession>
<name>A0A383BZD2_9ZZZZ</name>
<organism evidence="2">
    <name type="scientific">marine metagenome</name>
    <dbReference type="NCBI Taxonomy" id="408172"/>
    <lineage>
        <taxon>unclassified sequences</taxon>
        <taxon>metagenomes</taxon>
        <taxon>ecological metagenomes</taxon>
    </lineage>
</organism>
<dbReference type="InterPro" id="IPR000299">
    <property type="entry name" value="FERM_domain"/>
</dbReference>
<gene>
    <name evidence="2" type="ORF">METZ01_LOCUS477499</name>
</gene>
<dbReference type="AlphaFoldDB" id="A0A383BZD2"/>
<reference evidence="2" key="1">
    <citation type="submission" date="2018-05" db="EMBL/GenBank/DDBJ databases">
        <authorList>
            <person name="Lanie J.A."/>
            <person name="Ng W.-L."/>
            <person name="Kazmierczak K.M."/>
            <person name="Andrzejewski T.M."/>
            <person name="Davidsen T.M."/>
            <person name="Wayne K.J."/>
            <person name="Tettelin H."/>
            <person name="Glass J.I."/>
            <person name="Rusch D."/>
            <person name="Podicherti R."/>
            <person name="Tsui H.-C.T."/>
            <person name="Winkler M.E."/>
        </authorList>
    </citation>
    <scope>NUCLEOTIDE SEQUENCE</scope>
</reference>
<sequence>MEINTPVARIVGPRTYTQHFGVFILSAKSQLSKWVITIHSITRRSNRNESNYPW</sequence>
<feature type="domain" description="FERM" evidence="1">
    <location>
        <begin position="1"/>
        <end position="54"/>
    </location>
</feature>
<evidence type="ECO:0000259" key="1">
    <source>
        <dbReference type="PROSITE" id="PS50057"/>
    </source>
</evidence>
<evidence type="ECO:0000313" key="2">
    <source>
        <dbReference type="EMBL" id="SVE24645.1"/>
    </source>
</evidence>
<dbReference type="EMBL" id="UINC01204083">
    <property type="protein sequence ID" value="SVE24645.1"/>
    <property type="molecule type" value="Genomic_DNA"/>
</dbReference>
<protein>
    <recommendedName>
        <fullName evidence="1">FERM domain-containing protein</fullName>
    </recommendedName>
</protein>
<dbReference type="PROSITE" id="PS50057">
    <property type="entry name" value="FERM_3"/>
    <property type="match status" value="1"/>
</dbReference>